<feature type="region of interest" description="Disordered" evidence="1">
    <location>
        <begin position="1"/>
        <end position="34"/>
    </location>
</feature>
<keyword evidence="3" id="KW-1185">Reference proteome</keyword>
<reference evidence="2 3" key="1">
    <citation type="journal article" date="2013" name="Curr. Biol.">
        <title>The Genome of the Foraminiferan Reticulomyxa filosa.</title>
        <authorList>
            <person name="Glockner G."/>
            <person name="Hulsmann N."/>
            <person name="Schleicher M."/>
            <person name="Noegel A.A."/>
            <person name="Eichinger L."/>
            <person name="Gallinger C."/>
            <person name="Pawlowski J."/>
            <person name="Sierra R."/>
            <person name="Euteneuer U."/>
            <person name="Pillet L."/>
            <person name="Moustafa A."/>
            <person name="Platzer M."/>
            <person name="Groth M."/>
            <person name="Szafranski K."/>
            <person name="Schliwa M."/>
        </authorList>
    </citation>
    <scope>NUCLEOTIDE SEQUENCE [LARGE SCALE GENOMIC DNA]</scope>
</reference>
<name>X6LMJ5_RETFI</name>
<evidence type="ECO:0000256" key="1">
    <source>
        <dbReference type="SAM" id="MobiDB-lite"/>
    </source>
</evidence>
<evidence type="ECO:0000313" key="3">
    <source>
        <dbReference type="Proteomes" id="UP000023152"/>
    </source>
</evidence>
<gene>
    <name evidence="2" type="ORF">RFI_34820</name>
</gene>
<dbReference type="Proteomes" id="UP000023152">
    <property type="component" value="Unassembled WGS sequence"/>
</dbReference>
<proteinExistence type="predicted"/>
<comment type="caution">
    <text evidence="2">The sequence shown here is derived from an EMBL/GenBank/DDBJ whole genome shotgun (WGS) entry which is preliminary data.</text>
</comment>
<sequence>MQKNIAKQPKSNFVNEEEHKGLEPGPSGTGSKTTLKLNLSLESDSPYRSTAVMSANTRGGYGKIEFDGTQPMSFLQPKHASNTNHETIFDMPLPVFSKGSSNQKGKKKKKKSTWFFDCSAKMRNMFFFFIYLKKLKKIDMDLCGMKPCEVFVDCATLEPLDNEIELFVPGLVREEKREEDETKEEGLSQSLKVSESCCIVSNGIKECMQLVPLSLAQVSDDVDLQFQSSEASSATGKHIPQIKGCVMIQHKPVGFAVHFYECPDNGSATVIEFQRRSGDGFVFQVKKKSVMIKHPFYLFM</sequence>
<dbReference type="AlphaFoldDB" id="X6LMJ5"/>
<protein>
    <submittedName>
        <fullName evidence="2">Uncharacterized protein</fullName>
    </submittedName>
</protein>
<organism evidence="2 3">
    <name type="scientific">Reticulomyxa filosa</name>
    <dbReference type="NCBI Taxonomy" id="46433"/>
    <lineage>
        <taxon>Eukaryota</taxon>
        <taxon>Sar</taxon>
        <taxon>Rhizaria</taxon>
        <taxon>Retaria</taxon>
        <taxon>Foraminifera</taxon>
        <taxon>Monothalamids</taxon>
        <taxon>Reticulomyxidae</taxon>
        <taxon>Reticulomyxa</taxon>
    </lineage>
</organism>
<dbReference type="EMBL" id="ASPP01035387">
    <property type="protein sequence ID" value="ETO02601.1"/>
    <property type="molecule type" value="Genomic_DNA"/>
</dbReference>
<feature type="compositionally biased region" description="Polar residues" evidence="1">
    <location>
        <begin position="1"/>
        <end position="14"/>
    </location>
</feature>
<accession>X6LMJ5</accession>
<evidence type="ECO:0000313" key="2">
    <source>
        <dbReference type="EMBL" id="ETO02601.1"/>
    </source>
</evidence>